<keyword evidence="1" id="KW-0472">Membrane</keyword>
<dbReference type="Gene3D" id="3.30.450.20">
    <property type="entry name" value="PAS domain"/>
    <property type="match status" value="1"/>
</dbReference>
<evidence type="ECO:0000313" key="2">
    <source>
        <dbReference type="EMBL" id="MCZ2723733.1"/>
    </source>
</evidence>
<keyword evidence="3" id="KW-1185">Reference proteome</keyword>
<organism evidence="2 3">
    <name type="scientific">Marinomonas phaeophyticola</name>
    <dbReference type="NCBI Taxonomy" id="3004091"/>
    <lineage>
        <taxon>Bacteria</taxon>
        <taxon>Pseudomonadati</taxon>
        <taxon>Pseudomonadota</taxon>
        <taxon>Gammaproteobacteria</taxon>
        <taxon>Oceanospirillales</taxon>
        <taxon>Oceanospirillaceae</taxon>
        <taxon>Marinomonas</taxon>
    </lineage>
</organism>
<dbReference type="InterPro" id="IPR029151">
    <property type="entry name" value="Sensor-like_sf"/>
</dbReference>
<keyword evidence="1" id="KW-1133">Transmembrane helix</keyword>
<proteinExistence type="predicted"/>
<sequence length="314" mass="35521">MTTHNHFHLLEKYRTNESTINDLLSSILTSLDGELLLDNVELQQETIKRLTKSYPFVELLYCLDVNGIQQKETIFSSTVSNRRIRKLGKGSDRSHRPYFQLAKSSDRSVVVTQPYLSSATYKLSVSSVQHFIDKDGGDIGYLVINFNLVRLISYLLGDERRARLHPLFQSIYGMIGGSLILVSLWLLSSAFWSLFESFSLINNTISSSFGVVVMITLGLAVFDLGKTILEEEVLFSKDINHYNSTRRTLMRFMSAIIIAVSIEALLLMFKSVLSANITQLMNGVWMLWSGVGLLAGLGLYLKLSRDTKDLQHFE</sequence>
<protein>
    <recommendedName>
        <fullName evidence="4">Membrane-anchored protein</fullName>
    </recommendedName>
</protein>
<dbReference type="RefSeq" id="WP_269127880.1">
    <property type="nucleotide sequence ID" value="NZ_JAPUBN010000024.1"/>
</dbReference>
<evidence type="ECO:0008006" key="4">
    <source>
        <dbReference type="Google" id="ProtNLM"/>
    </source>
</evidence>
<evidence type="ECO:0000313" key="3">
    <source>
        <dbReference type="Proteomes" id="UP001149719"/>
    </source>
</evidence>
<dbReference type="SUPFAM" id="SSF103190">
    <property type="entry name" value="Sensory domain-like"/>
    <property type="match status" value="1"/>
</dbReference>
<accession>A0ABT4JZK7</accession>
<feature type="transmembrane region" description="Helical" evidence="1">
    <location>
        <begin position="207"/>
        <end position="229"/>
    </location>
</feature>
<feature type="transmembrane region" description="Helical" evidence="1">
    <location>
        <begin position="249"/>
        <end position="273"/>
    </location>
</feature>
<keyword evidence="1" id="KW-0812">Transmembrane</keyword>
<evidence type="ECO:0000256" key="1">
    <source>
        <dbReference type="SAM" id="Phobius"/>
    </source>
</evidence>
<reference evidence="2" key="1">
    <citation type="submission" date="2022-12" db="EMBL/GenBank/DDBJ databases">
        <title>Marinomonas 15G1-11 sp. nov, isolated from marine algae.</title>
        <authorList>
            <person name="Butt M."/>
            <person name="Choi D.G."/>
            <person name="Kim J.M."/>
            <person name="Lee J.K."/>
            <person name="Baek J.H."/>
            <person name="Jeon C.O."/>
        </authorList>
    </citation>
    <scope>NUCLEOTIDE SEQUENCE</scope>
    <source>
        <strain evidence="2">15G1-11</strain>
    </source>
</reference>
<name>A0ABT4JZK7_9GAMM</name>
<dbReference type="Proteomes" id="UP001149719">
    <property type="component" value="Unassembled WGS sequence"/>
</dbReference>
<feature type="transmembrane region" description="Helical" evidence="1">
    <location>
        <begin position="171"/>
        <end position="195"/>
    </location>
</feature>
<comment type="caution">
    <text evidence="2">The sequence shown here is derived from an EMBL/GenBank/DDBJ whole genome shotgun (WGS) entry which is preliminary data.</text>
</comment>
<feature type="transmembrane region" description="Helical" evidence="1">
    <location>
        <begin position="285"/>
        <end position="303"/>
    </location>
</feature>
<gene>
    <name evidence="2" type="ORF">O1D97_19450</name>
</gene>
<dbReference type="CDD" id="cd12914">
    <property type="entry name" value="PDC1_DGC_like"/>
    <property type="match status" value="1"/>
</dbReference>
<dbReference type="EMBL" id="JAPUBN010000024">
    <property type="protein sequence ID" value="MCZ2723733.1"/>
    <property type="molecule type" value="Genomic_DNA"/>
</dbReference>